<evidence type="ECO:0008006" key="5">
    <source>
        <dbReference type="Google" id="ProtNLM"/>
    </source>
</evidence>
<feature type="compositionally biased region" description="Low complexity" evidence="1">
    <location>
        <begin position="173"/>
        <end position="203"/>
    </location>
</feature>
<accession>A0ABP0F148</accession>
<comment type="caution">
    <text evidence="3">The sequence shown here is derived from an EMBL/GenBank/DDBJ whole genome shotgun (WGS) entry which is preliminary data.</text>
</comment>
<evidence type="ECO:0000256" key="1">
    <source>
        <dbReference type="SAM" id="MobiDB-lite"/>
    </source>
</evidence>
<organism evidence="3 4">
    <name type="scientific">Clavelina lepadiformis</name>
    <name type="common">Light-bulb sea squirt</name>
    <name type="synonym">Ascidia lepadiformis</name>
    <dbReference type="NCBI Taxonomy" id="159417"/>
    <lineage>
        <taxon>Eukaryota</taxon>
        <taxon>Metazoa</taxon>
        <taxon>Chordata</taxon>
        <taxon>Tunicata</taxon>
        <taxon>Ascidiacea</taxon>
        <taxon>Aplousobranchia</taxon>
        <taxon>Clavelinidae</taxon>
        <taxon>Clavelina</taxon>
    </lineage>
</organism>
<keyword evidence="4" id="KW-1185">Reference proteome</keyword>
<evidence type="ECO:0000313" key="3">
    <source>
        <dbReference type="EMBL" id="CAK8672154.1"/>
    </source>
</evidence>
<dbReference type="SUPFAM" id="SSF49562">
    <property type="entry name" value="C2 domain (Calcium/lipid-binding domain, CaLB)"/>
    <property type="match status" value="1"/>
</dbReference>
<dbReference type="Gene3D" id="2.60.40.150">
    <property type="entry name" value="C2 domain"/>
    <property type="match status" value="1"/>
</dbReference>
<sequence length="965" mass="108120">MSKQVYFIISVAFIGAGIVLRVYRNYKQRKQHEEQLTLLDDATEIDRDGESRDKSRKTRFQTATSVFDAILPVPFSRFYKLLNGLKAHYDVVDKSNCDNLKEEINEDHFEIRESTNDDELKFLTNENQAIFPREVFEESSDENEPKNVDSNNLATAYSNEKESRLCNDDEKTSSSVTSVSSDTSSFGSSSQSTLTSELSTTSGEESDDNEDSMASTNFAYNQSVKENKLIRTTSDHKIRHNTIARLEVVKHNEERMEVTNKTDGAIHDLLTARTENGDLHQETEISNVLNQIIAEDVVMKPPKKDRAFQVNDKNSSVIAPNSDLKLFMASTQEDYNKHLSSMEVEMKINQLQLESFCVENLQGVRDDDVTSNTSRIRIQKKNDKNESEELLMLLSSPMSPILEEQEGAFDNDEQSMVSDNEENEVVCACRQAVISEDVHEQHPVVDDEAEKKTAYLYQPGCLTIAAIRQCSDEIEQINDANLSTYIPANTSQVLLPNGDNGKGFSTGTRHLAQVKRSSVANDEKNEENRPLHITADVHAQMDKYEQKITNGGTSNYENSCKLTSTFALASGTKTATSTHASANGNTDAPKRTNHNLQTDEQDNAKVTTGTVLHEDANERLEKNCQALTKASRLSERQELHKEQMGQCISCCKTDQSNVNIKNPVEVTAIGKAVPEKRNRPINKTTELQTTQFSSETATQFEQPKLRQLEAVPVTDDKLNIKYESALEYVDNSASTLDKTFSGASPIETSVSDKPDQAVTKQTVKENEATKSAYVHPVVQNAPESSKTVTVPKGILALYGSGLRPGIPTTCSLSVQMQVSQVGLSDEKSFSVVEDDNACDFKIFIKNMDGLNENNSKVYIKIILQNKQFGSKRTKMKTKGRKCSSHVEWNKQIVLKNIQRKFLITGCLYVAIWSKERTKSNKRICGVDLEMGKETEIVKDKGLEMTLSERLLSVRNQWVDAILYLS</sequence>
<feature type="region of interest" description="Disordered" evidence="1">
    <location>
        <begin position="576"/>
        <end position="597"/>
    </location>
</feature>
<feature type="transmembrane region" description="Helical" evidence="2">
    <location>
        <begin position="6"/>
        <end position="23"/>
    </location>
</feature>
<reference evidence="3 4" key="1">
    <citation type="submission" date="2024-02" db="EMBL/GenBank/DDBJ databases">
        <authorList>
            <person name="Daric V."/>
            <person name="Darras S."/>
        </authorList>
    </citation>
    <scope>NUCLEOTIDE SEQUENCE [LARGE SCALE GENOMIC DNA]</scope>
</reference>
<name>A0ABP0F148_CLALP</name>
<dbReference type="InterPro" id="IPR035892">
    <property type="entry name" value="C2_domain_sf"/>
</dbReference>
<feature type="compositionally biased region" description="Basic and acidic residues" evidence="1">
    <location>
        <begin position="159"/>
        <end position="172"/>
    </location>
</feature>
<proteinExistence type="predicted"/>
<keyword evidence="2" id="KW-0812">Transmembrane</keyword>
<dbReference type="EMBL" id="CAWYQH010000001">
    <property type="protein sequence ID" value="CAK8672154.1"/>
    <property type="molecule type" value="Genomic_DNA"/>
</dbReference>
<dbReference type="Proteomes" id="UP001642483">
    <property type="component" value="Unassembled WGS sequence"/>
</dbReference>
<keyword evidence="2" id="KW-0472">Membrane</keyword>
<feature type="region of interest" description="Disordered" evidence="1">
    <location>
        <begin position="133"/>
        <end position="220"/>
    </location>
</feature>
<protein>
    <recommendedName>
        <fullName evidence="5">C2 domain-containing protein</fullName>
    </recommendedName>
</protein>
<keyword evidence="2" id="KW-1133">Transmembrane helix</keyword>
<evidence type="ECO:0000313" key="4">
    <source>
        <dbReference type="Proteomes" id="UP001642483"/>
    </source>
</evidence>
<feature type="compositionally biased region" description="Polar residues" evidence="1">
    <location>
        <begin position="576"/>
        <end position="586"/>
    </location>
</feature>
<feature type="compositionally biased region" description="Polar residues" evidence="1">
    <location>
        <begin position="148"/>
        <end position="158"/>
    </location>
</feature>
<evidence type="ECO:0000256" key="2">
    <source>
        <dbReference type="SAM" id="Phobius"/>
    </source>
</evidence>
<gene>
    <name evidence="3" type="ORF">CVLEPA_LOCUS1144</name>
</gene>